<dbReference type="Proteomes" id="UP000295515">
    <property type="component" value="Unassembled WGS sequence"/>
</dbReference>
<accession>A0A4R3YGU8</accession>
<comment type="caution">
    <text evidence="1">The sequence shown here is derived from an EMBL/GenBank/DDBJ whole genome shotgun (WGS) entry which is preliminary data.</text>
</comment>
<evidence type="ECO:0000313" key="2">
    <source>
        <dbReference type="Proteomes" id="UP000295515"/>
    </source>
</evidence>
<gene>
    <name evidence="1" type="ORF">EDD60_13333</name>
</gene>
<protein>
    <recommendedName>
        <fullName evidence="3">Molecular chaperone Hsp90</fullName>
    </recommendedName>
</protein>
<evidence type="ECO:0008006" key="3">
    <source>
        <dbReference type="Google" id="ProtNLM"/>
    </source>
</evidence>
<proteinExistence type="predicted"/>
<dbReference type="AlphaFoldDB" id="A0A4R3YGU8"/>
<dbReference type="GeneID" id="98916747"/>
<reference evidence="1 2" key="1">
    <citation type="submission" date="2019-03" db="EMBL/GenBank/DDBJ databases">
        <title>Genomic Encyclopedia of Type Strains, Phase IV (KMG-IV): sequencing the most valuable type-strain genomes for metagenomic binning, comparative biology and taxonomic classification.</title>
        <authorList>
            <person name="Goeker M."/>
        </authorList>
    </citation>
    <scope>NUCLEOTIDE SEQUENCE [LARGE SCALE GENOMIC DNA]</scope>
    <source>
        <strain evidence="1 2">DSM 29487</strain>
    </source>
</reference>
<organism evidence="1 2">
    <name type="scientific">Longibaculum muris</name>
    <dbReference type="NCBI Taxonomy" id="1796628"/>
    <lineage>
        <taxon>Bacteria</taxon>
        <taxon>Bacillati</taxon>
        <taxon>Bacillota</taxon>
        <taxon>Erysipelotrichia</taxon>
        <taxon>Erysipelotrichales</taxon>
        <taxon>Coprobacillaceae</taxon>
        <taxon>Longibaculum</taxon>
    </lineage>
</organism>
<sequence>MEKNELNEVLKDVQALLDASSCCQEAKDAALAWKEALGTTEEKVKAQALLKELEEDIMPIDDLIGFAMSDAGKACFGEKMAQDISTHAQEIKAKGALYCDCPACQAAEAILKKKDLLLK</sequence>
<name>A0A4R3YGU8_9FIRM</name>
<dbReference type="RefSeq" id="WP_066450486.1">
    <property type="nucleotide sequence ID" value="NZ_DBGCPY010000037.1"/>
</dbReference>
<evidence type="ECO:0000313" key="1">
    <source>
        <dbReference type="EMBL" id="TCV91251.1"/>
    </source>
</evidence>
<dbReference type="EMBL" id="SMCQ01000033">
    <property type="protein sequence ID" value="TCV91251.1"/>
    <property type="molecule type" value="Genomic_DNA"/>
</dbReference>
<keyword evidence="2" id="KW-1185">Reference proteome</keyword>